<keyword evidence="4 8" id="KW-0479">Metal-binding</keyword>
<keyword evidence="11" id="KW-1185">Reference proteome</keyword>
<protein>
    <recommendedName>
        <fullName evidence="12">Cytochrome P450</fullName>
    </recommendedName>
</protein>
<dbReference type="AlphaFoldDB" id="A0A0K9NYN7"/>
<dbReference type="InterPro" id="IPR017972">
    <property type="entry name" value="Cyt_P450_CS"/>
</dbReference>
<evidence type="ECO:0000256" key="1">
    <source>
        <dbReference type="ARBA" id="ARBA00001971"/>
    </source>
</evidence>
<evidence type="ECO:0000256" key="6">
    <source>
        <dbReference type="ARBA" id="ARBA00023004"/>
    </source>
</evidence>
<proteinExistence type="inferred from homology"/>
<evidence type="ECO:0000256" key="9">
    <source>
        <dbReference type="RuleBase" id="RU000461"/>
    </source>
</evidence>
<keyword evidence="6 8" id="KW-0408">Iron</keyword>
<dbReference type="InterPro" id="IPR002401">
    <property type="entry name" value="Cyt_P450_E_grp-I"/>
</dbReference>
<dbReference type="GO" id="GO:0016705">
    <property type="term" value="F:oxidoreductase activity, acting on paired donors, with incorporation or reduction of molecular oxygen"/>
    <property type="evidence" value="ECO:0007669"/>
    <property type="project" value="InterPro"/>
</dbReference>
<comment type="caution">
    <text evidence="10">The sequence shown here is derived from an EMBL/GenBank/DDBJ whole genome shotgun (WGS) entry which is preliminary data.</text>
</comment>
<keyword evidence="3 8" id="KW-0349">Heme</keyword>
<dbReference type="EMBL" id="LFYR01001430">
    <property type="protein sequence ID" value="KMZ61931.1"/>
    <property type="molecule type" value="Genomic_DNA"/>
</dbReference>
<dbReference type="PANTHER" id="PTHR47946">
    <property type="entry name" value="CYTOCHROME P450 78A7-RELATED"/>
    <property type="match status" value="1"/>
</dbReference>
<evidence type="ECO:0000313" key="10">
    <source>
        <dbReference type="EMBL" id="KMZ61931.1"/>
    </source>
</evidence>
<evidence type="ECO:0000256" key="5">
    <source>
        <dbReference type="ARBA" id="ARBA00023002"/>
    </source>
</evidence>
<dbReference type="InterPro" id="IPR036396">
    <property type="entry name" value="Cyt_P450_sf"/>
</dbReference>
<dbReference type="InterPro" id="IPR051996">
    <property type="entry name" value="Cytochrome_P450_78A"/>
</dbReference>
<feature type="binding site" description="axial binding residue" evidence="8">
    <location>
        <position position="507"/>
    </location>
    <ligand>
        <name>heme</name>
        <dbReference type="ChEBI" id="CHEBI:30413"/>
    </ligand>
    <ligandPart>
        <name>Fe</name>
        <dbReference type="ChEBI" id="CHEBI:18248"/>
    </ligandPart>
</feature>
<name>A0A0K9NYN7_ZOSMR</name>
<evidence type="ECO:0000313" key="11">
    <source>
        <dbReference type="Proteomes" id="UP000036987"/>
    </source>
</evidence>
<dbReference type="GO" id="GO:0004497">
    <property type="term" value="F:monooxygenase activity"/>
    <property type="evidence" value="ECO:0007669"/>
    <property type="project" value="UniProtKB-KW"/>
</dbReference>
<dbReference type="STRING" id="29655.A0A0K9NYN7"/>
<evidence type="ECO:0008006" key="12">
    <source>
        <dbReference type="Google" id="ProtNLM"/>
    </source>
</evidence>
<comment type="cofactor">
    <cofactor evidence="1 8">
        <name>heme</name>
        <dbReference type="ChEBI" id="CHEBI:30413"/>
    </cofactor>
</comment>
<dbReference type="OrthoDB" id="1055148at2759"/>
<dbReference type="GO" id="GO:0020037">
    <property type="term" value="F:heme binding"/>
    <property type="evidence" value="ECO:0007669"/>
    <property type="project" value="InterPro"/>
</dbReference>
<keyword evidence="5 9" id="KW-0560">Oxidoreductase</keyword>
<dbReference type="Pfam" id="PF00067">
    <property type="entry name" value="p450"/>
    <property type="match status" value="1"/>
</dbReference>
<comment type="similarity">
    <text evidence="2 9">Belongs to the cytochrome P450 family.</text>
</comment>
<keyword evidence="7 9" id="KW-0503">Monooxygenase</keyword>
<dbReference type="PROSITE" id="PS00086">
    <property type="entry name" value="CYTOCHROME_P450"/>
    <property type="match status" value="1"/>
</dbReference>
<dbReference type="GO" id="GO:0005506">
    <property type="term" value="F:iron ion binding"/>
    <property type="evidence" value="ECO:0007669"/>
    <property type="project" value="InterPro"/>
</dbReference>
<dbReference type="GO" id="GO:0048731">
    <property type="term" value="P:system development"/>
    <property type="evidence" value="ECO:0000318"/>
    <property type="project" value="GO_Central"/>
</dbReference>
<dbReference type="PRINTS" id="PR00385">
    <property type="entry name" value="P450"/>
</dbReference>
<gene>
    <name evidence="10" type="ORF">ZOSMA_4G02220</name>
</gene>
<evidence type="ECO:0000256" key="2">
    <source>
        <dbReference type="ARBA" id="ARBA00010617"/>
    </source>
</evidence>
<evidence type="ECO:0000256" key="7">
    <source>
        <dbReference type="ARBA" id="ARBA00023033"/>
    </source>
</evidence>
<dbReference type="SUPFAM" id="SSF48264">
    <property type="entry name" value="Cytochrome P450"/>
    <property type="match status" value="1"/>
</dbReference>
<dbReference type="FunFam" id="1.10.630.10:FF:000016">
    <property type="entry name" value="Cytochrome P450 78A5"/>
    <property type="match status" value="1"/>
</dbReference>
<dbReference type="Proteomes" id="UP000036987">
    <property type="component" value="Unassembled WGS sequence"/>
</dbReference>
<dbReference type="Gene3D" id="1.10.630.10">
    <property type="entry name" value="Cytochrome P450"/>
    <property type="match status" value="1"/>
</dbReference>
<evidence type="ECO:0000256" key="4">
    <source>
        <dbReference type="ARBA" id="ARBA00022723"/>
    </source>
</evidence>
<accession>A0A0K9NYN7</accession>
<dbReference type="PANTHER" id="PTHR47946:SF23">
    <property type="entry name" value="CYTOCHROME P450 78A9"/>
    <property type="match status" value="1"/>
</dbReference>
<organism evidence="10 11">
    <name type="scientific">Zostera marina</name>
    <name type="common">Eelgrass</name>
    <dbReference type="NCBI Taxonomy" id="29655"/>
    <lineage>
        <taxon>Eukaryota</taxon>
        <taxon>Viridiplantae</taxon>
        <taxon>Streptophyta</taxon>
        <taxon>Embryophyta</taxon>
        <taxon>Tracheophyta</taxon>
        <taxon>Spermatophyta</taxon>
        <taxon>Magnoliopsida</taxon>
        <taxon>Liliopsida</taxon>
        <taxon>Zosteraceae</taxon>
        <taxon>Zostera</taxon>
    </lineage>
</organism>
<dbReference type="OMA" id="SLAFCNW"/>
<sequence length="564" mass="64257">MEDLSSGVITAKDWCWWVLFRLSLSAPMWRRRSSTSHSKDSITFALDLFLDLLYFATEIVSLLINGLIFWCFPGGHAWGKYCWENRSSFSTIPGSRGLPFVGSIGLMSGLAHRHLNKEARRLKAERLMAFSVGESRVVVTSHPDVAKEILNSPTFVDREAKESAYKLMFHRSIGFAPYGVYWRTLRKIAAGHLFSPKQITACQPVRSEIASQMVSEIRKMNKNKKEVCVRDVLKPAALNNIMWMVFGRRYVIGSNERKQELEELHELLQEGYELLGKLDWSDHLPILSSFDLQGIRSRCNTLVPKVNHFVDRIVREQRQTSCEDSDDDIRSFIDVLFSLQKREKELSDSDINAILWEMVFRGADTVGVLMEWAMARMVLHPEIQEKAQEELDRVVGRSRAVDGTDVKKLVYIQAVVKETLRLHPPGPLLSWARLSTCDTIIDGHHVPAGTTGMVNMWAISQDRQVWDEPMLFRPERFVHGGGDESEVISIMGSDLRLAPFGSGRRSCPGKTLGISSVEFWIATLLHEYKWVPAANVDLSENLRLTCEMDNPLIVNVRSRPRPRN</sequence>
<reference evidence="11" key="1">
    <citation type="journal article" date="2016" name="Nature">
        <title>The genome of the seagrass Zostera marina reveals angiosperm adaptation to the sea.</title>
        <authorList>
            <person name="Olsen J.L."/>
            <person name="Rouze P."/>
            <person name="Verhelst B."/>
            <person name="Lin Y.-C."/>
            <person name="Bayer T."/>
            <person name="Collen J."/>
            <person name="Dattolo E."/>
            <person name="De Paoli E."/>
            <person name="Dittami S."/>
            <person name="Maumus F."/>
            <person name="Michel G."/>
            <person name="Kersting A."/>
            <person name="Lauritano C."/>
            <person name="Lohaus R."/>
            <person name="Toepel M."/>
            <person name="Tonon T."/>
            <person name="Vanneste K."/>
            <person name="Amirebrahimi M."/>
            <person name="Brakel J."/>
            <person name="Bostroem C."/>
            <person name="Chovatia M."/>
            <person name="Grimwood J."/>
            <person name="Jenkins J.W."/>
            <person name="Jueterbock A."/>
            <person name="Mraz A."/>
            <person name="Stam W.T."/>
            <person name="Tice H."/>
            <person name="Bornberg-Bauer E."/>
            <person name="Green P.J."/>
            <person name="Pearson G.A."/>
            <person name="Procaccini G."/>
            <person name="Duarte C.M."/>
            <person name="Schmutz J."/>
            <person name="Reusch T.B.H."/>
            <person name="Van de Peer Y."/>
        </authorList>
    </citation>
    <scope>NUCLEOTIDE SEQUENCE [LARGE SCALE GENOMIC DNA]</scope>
    <source>
        <strain evidence="11">cv. Finnish</strain>
    </source>
</reference>
<evidence type="ECO:0000256" key="3">
    <source>
        <dbReference type="ARBA" id="ARBA00022617"/>
    </source>
</evidence>
<evidence type="ECO:0000256" key="8">
    <source>
        <dbReference type="PIRSR" id="PIRSR602401-1"/>
    </source>
</evidence>
<dbReference type="InterPro" id="IPR001128">
    <property type="entry name" value="Cyt_P450"/>
</dbReference>
<dbReference type="PRINTS" id="PR00463">
    <property type="entry name" value="EP450I"/>
</dbReference>